<proteinExistence type="predicted"/>
<dbReference type="Gramene" id="ESR39411">
    <property type="protein sequence ID" value="ESR39411"/>
    <property type="gene ID" value="CICLE_v10027350mg"/>
</dbReference>
<dbReference type="Proteomes" id="UP000030687">
    <property type="component" value="Unassembled WGS sequence"/>
</dbReference>
<evidence type="ECO:0000313" key="1">
    <source>
        <dbReference type="EMBL" id="ESR39411.1"/>
    </source>
</evidence>
<dbReference type="InParanoid" id="V4SQM0"/>
<gene>
    <name evidence="1" type="ORF">CICLE_v10027350mg</name>
</gene>
<dbReference type="KEGG" id="cic:CICLE_v10027350mg"/>
<organism evidence="1 2">
    <name type="scientific">Citrus clementina</name>
    <name type="common">Clementine</name>
    <name type="synonym">Citrus deliciosa x Citrus sinensis</name>
    <dbReference type="NCBI Taxonomy" id="85681"/>
    <lineage>
        <taxon>Eukaryota</taxon>
        <taxon>Viridiplantae</taxon>
        <taxon>Streptophyta</taxon>
        <taxon>Embryophyta</taxon>
        <taxon>Tracheophyta</taxon>
        <taxon>Spermatophyta</taxon>
        <taxon>Magnoliopsida</taxon>
        <taxon>eudicotyledons</taxon>
        <taxon>Gunneridae</taxon>
        <taxon>Pentapetalae</taxon>
        <taxon>rosids</taxon>
        <taxon>malvids</taxon>
        <taxon>Sapindales</taxon>
        <taxon>Rutaceae</taxon>
        <taxon>Aurantioideae</taxon>
        <taxon>Citrus</taxon>
    </lineage>
</organism>
<sequence>MELFLESLQLDITMSYGRNYYISRRDMLPYMDSLELRTPSYIMMIFVNNVQYYVRWLEINVEILLSNCDPEWTLIMGGIFKSVLQFRLISARTGSVRKE</sequence>
<dbReference type="EMBL" id="KI536925">
    <property type="protein sequence ID" value="ESR39411.1"/>
    <property type="molecule type" value="Genomic_DNA"/>
</dbReference>
<dbReference type="AlphaFoldDB" id="V4SQM0"/>
<evidence type="ECO:0000313" key="2">
    <source>
        <dbReference type="Proteomes" id="UP000030687"/>
    </source>
</evidence>
<name>V4SQM0_CITCL</name>
<reference evidence="1 2" key="1">
    <citation type="submission" date="2013-10" db="EMBL/GenBank/DDBJ databases">
        <authorList>
            <consortium name="International Citrus Genome Consortium"/>
            <person name="Jenkins J."/>
            <person name="Schmutz J."/>
            <person name="Prochnik S."/>
            <person name="Rokhsar D."/>
            <person name="Gmitter F."/>
            <person name="Ollitrault P."/>
            <person name="Machado M."/>
            <person name="Talon M."/>
            <person name="Wincker P."/>
            <person name="Jaillon O."/>
            <person name="Morgante M."/>
        </authorList>
    </citation>
    <scope>NUCLEOTIDE SEQUENCE</scope>
    <source>
        <strain evidence="2">cv. Clemenules</strain>
    </source>
</reference>
<keyword evidence="2" id="KW-1185">Reference proteome</keyword>
<accession>V4SQM0</accession>
<protein>
    <submittedName>
        <fullName evidence="1">Uncharacterized protein</fullName>
    </submittedName>
</protein>